<dbReference type="Proteomes" id="UP000516093">
    <property type="component" value="Plasmid p_unnamed1"/>
</dbReference>
<organism evidence="2 3">
    <name type="scientific">Hymenobacter qilianensis</name>
    <dbReference type="NCBI Taxonomy" id="1385715"/>
    <lineage>
        <taxon>Bacteria</taxon>
        <taxon>Pseudomonadati</taxon>
        <taxon>Bacteroidota</taxon>
        <taxon>Cytophagia</taxon>
        <taxon>Cytophagales</taxon>
        <taxon>Hymenobacteraceae</taxon>
        <taxon>Hymenobacter</taxon>
    </lineage>
</organism>
<sequence>MKLWTVFRFEVAYQARQVSTWFYFLLLLVITFFMAREVFLDEAQVGGFFLNAPFAVAQITLVAGIMGLLALAAVAGAAAARDVETRLHPLLYSAPIGKASYLGGRFLATFTLGALLLSAVPLGLLGLRSCRGSTVTSSGPRARLLI</sequence>
<evidence type="ECO:0000256" key="1">
    <source>
        <dbReference type="SAM" id="Phobius"/>
    </source>
</evidence>
<dbReference type="RefSeq" id="WP_187734376.1">
    <property type="nucleotide sequence ID" value="NZ_CP060785.1"/>
</dbReference>
<evidence type="ECO:0000313" key="3">
    <source>
        <dbReference type="Proteomes" id="UP000516093"/>
    </source>
</evidence>
<dbReference type="EMBL" id="CP060785">
    <property type="protein sequence ID" value="QNP54217.1"/>
    <property type="molecule type" value="Genomic_DNA"/>
</dbReference>
<evidence type="ECO:0000313" key="2">
    <source>
        <dbReference type="EMBL" id="QNP54217.1"/>
    </source>
</evidence>
<reference evidence="2 3" key="1">
    <citation type="submission" date="2020-08" db="EMBL/GenBank/DDBJ databases">
        <title>Genome sequence of Hymenobacter qilianensis JCM 19763T.</title>
        <authorList>
            <person name="Hyun D.-W."/>
            <person name="Bae J.-W."/>
        </authorList>
    </citation>
    <scope>NUCLEOTIDE SEQUENCE [LARGE SCALE GENOMIC DNA]</scope>
    <source>
        <strain evidence="2 3">JCM 19763</strain>
        <plasmid evidence="2 3">p_unnamed1</plasmid>
    </source>
</reference>
<keyword evidence="2" id="KW-0614">Plasmid</keyword>
<feature type="transmembrane region" description="Helical" evidence="1">
    <location>
        <begin position="21"/>
        <end position="39"/>
    </location>
</feature>
<feature type="transmembrane region" description="Helical" evidence="1">
    <location>
        <begin position="59"/>
        <end position="80"/>
    </location>
</feature>
<name>A0A7H0H101_9BACT</name>
<gene>
    <name evidence="2" type="ORF">H9L05_21285</name>
</gene>
<protein>
    <recommendedName>
        <fullName evidence="4">ABC transporter permease</fullName>
    </recommendedName>
</protein>
<keyword evidence="1" id="KW-0812">Transmembrane</keyword>
<keyword evidence="3" id="KW-1185">Reference proteome</keyword>
<geneLocation type="plasmid" evidence="2 3">
    <name>p_unnamed1</name>
</geneLocation>
<evidence type="ECO:0008006" key="4">
    <source>
        <dbReference type="Google" id="ProtNLM"/>
    </source>
</evidence>
<keyword evidence="1" id="KW-0472">Membrane</keyword>
<proteinExistence type="predicted"/>
<dbReference type="AlphaFoldDB" id="A0A7H0H101"/>
<accession>A0A7H0H101</accession>
<feature type="transmembrane region" description="Helical" evidence="1">
    <location>
        <begin position="106"/>
        <end position="127"/>
    </location>
</feature>
<dbReference type="KEGG" id="hqi:H9L05_21285"/>
<keyword evidence="1" id="KW-1133">Transmembrane helix</keyword>